<accession>A0ABS4KTV3</accession>
<organism evidence="1 2">
    <name type="scientific">Clostridium algifaecis</name>
    <dbReference type="NCBI Taxonomy" id="1472040"/>
    <lineage>
        <taxon>Bacteria</taxon>
        <taxon>Bacillati</taxon>
        <taxon>Bacillota</taxon>
        <taxon>Clostridia</taxon>
        <taxon>Eubacteriales</taxon>
        <taxon>Clostridiaceae</taxon>
        <taxon>Clostridium</taxon>
    </lineage>
</organism>
<protein>
    <submittedName>
        <fullName evidence="1">Uncharacterized protein YuzB (UPF0349 family)</fullName>
    </submittedName>
</protein>
<name>A0ABS4KTV3_9CLOT</name>
<dbReference type="Proteomes" id="UP001519307">
    <property type="component" value="Unassembled WGS sequence"/>
</dbReference>
<sequence length="65" mass="7026">MIKVCPNCSGVDVEELKASVLEENLYLGCIGLCGQNEGKSFGYINDELVIKDSSAEFIEAVKLAK</sequence>
<dbReference type="EMBL" id="JAGGLM010000015">
    <property type="protein sequence ID" value="MBP2033460.1"/>
    <property type="molecule type" value="Genomic_DNA"/>
</dbReference>
<evidence type="ECO:0000313" key="1">
    <source>
        <dbReference type="EMBL" id="MBP2033460.1"/>
    </source>
</evidence>
<keyword evidence="2" id="KW-1185">Reference proteome</keyword>
<dbReference type="RefSeq" id="WP_209702622.1">
    <property type="nucleotide sequence ID" value="NZ_JAGGLM010000015.1"/>
</dbReference>
<reference evidence="1 2" key="1">
    <citation type="submission" date="2021-03" db="EMBL/GenBank/DDBJ databases">
        <title>Genomic Encyclopedia of Type Strains, Phase IV (KMG-IV): sequencing the most valuable type-strain genomes for metagenomic binning, comparative biology and taxonomic classification.</title>
        <authorList>
            <person name="Goeker M."/>
        </authorList>
    </citation>
    <scope>NUCLEOTIDE SEQUENCE [LARGE SCALE GENOMIC DNA]</scope>
    <source>
        <strain evidence="1 2">DSM 28783</strain>
    </source>
</reference>
<evidence type="ECO:0000313" key="2">
    <source>
        <dbReference type="Proteomes" id="UP001519307"/>
    </source>
</evidence>
<comment type="caution">
    <text evidence="1">The sequence shown here is derived from an EMBL/GenBank/DDBJ whole genome shotgun (WGS) entry which is preliminary data.</text>
</comment>
<gene>
    <name evidence="1" type="ORF">J2Z42_002163</name>
</gene>
<proteinExistence type="predicted"/>